<reference evidence="2 3" key="1">
    <citation type="submission" date="2023-08" db="EMBL/GenBank/DDBJ databases">
        <authorList>
            <person name="Palmer J.M."/>
        </authorList>
    </citation>
    <scope>NUCLEOTIDE SEQUENCE [LARGE SCALE GENOMIC DNA]</scope>
    <source>
        <strain evidence="2 3">TWF481</strain>
    </source>
</reference>
<evidence type="ECO:0000313" key="3">
    <source>
        <dbReference type="Proteomes" id="UP001370758"/>
    </source>
</evidence>
<accession>A0AAV9WGZ0</accession>
<comment type="caution">
    <text evidence="2">The sequence shown here is derived from an EMBL/GenBank/DDBJ whole genome shotgun (WGS) entry which is preliminary data.</text>
</comment>
<sequence length="216" mass="23268">MCDAYLPSVYSEVCQPKVLKEIKPLLIFPSSISSLITISVKPISLIQRFSSCRTLKSSQRAVLRVPKSAAPPVPEIIPTDSSVASLIDVDSGVSVVSSDFPNQPIKTYTQAERIEVEAAVEAEEKAAREAAAKRRKSSKSESEVVVWFKDPVHSGGAIVSTVLVVGLGVVGWRKYRAGHFSWGTAGIGAGILAGVSLVEYFVGKFAQTYITKKKQN</sequence>
<keyword evidence="1" id="KW-0472">Membrane</keyword>
<evidence type="ECO:0008006" key="4">
    <source>
        <dbReference type="Google" id="ProtNLM"/>
    </source>
</evidence>
<feature type="transmembrane region" description="Helical" evidence="1">
    <location>
        <begin position="179"/>
        <end position="202"/>
    </location>
</feature>
<dbReference type="GO" id="GO:1990593">
    <property type="term" value="F:nascent polypeptide-associated complex binding"/>
    <property type="evidence" value="ECO:0007669"/>
    <property type="project" value="InterPro"/>
</dbReference>
<dbReference type="Proteomes" id="UP001370758">
    <property type="component" value="Unassembled WGS sequence"/>
</dbReference>
<gene>
    <name evidence="2" type="ORF">TWF481_006055</name>
</gene>
<organism evidence="2 3">
    <name type="scientific">Arthrobotrys musiformis</name>
    <dbReference type="NCBI Taxonomy" id="47236"/>
    <lineage>
        <taxon>Eukaryota</taxon>
        <taxon>Fungi</taxon>
        <taxon>Dikarya</taxon>
        <taxon>Ascomycota</taxon>
        <taxon>Pezizomycotina</taxon>
        <taxon>Orbiliomycetes</taxon>
        <taxon>Orbiliales</taxon>
        <taxon>Orbiliaceae</taxon>
        <taxon>Arthrobotrys</taxon>
    </lineage>
</organism>
<dbReference type="EMBL" id="JAVHJL010000003">
    <property type="protein sequence ID" value="KAK6507629.1"/>
    <property type="molecule type" value="Genomic_DNA"/>
</dbReference>
<dbReference type="PANTHER" id="PTHR38402:SF1">
    <property type="entry name" value="MITOCHONDRIAL OUTER MEMBRANE PROTEIN OM14"/>
    <property type="match status" value="1"/>
</dbReference>
<dbReference type="GO" id="GO:0006626">
    <property type="term" value="P:protein targeting to mitochondrion"/>
    <property type="evidence" value="ECO:0007669"/>
    <property type="project" value="TreeGrafter"/>
</dbReference>
<evidence type="ECO:0000256" key="1">
    <source>
        <dbReference type="SAM" id="Phobius"/>
    </source>
</evidence>
<proteinExistence type="predicted"/>
<keyword evidence="3" id="KW-1185">Reference proteome</keyword>
<keyword evidence="1" id="KW-1133">Transmembrane helix</keyword>
<protein>
    <recommendedName>
        <fullName evidence="4">Mitochondrial outer membrane protein OM14 C-terminal domain-containing protein</fullName>
    </recommendedName>
</protein>
<dbReference type="AlphaFoldDB" id="A0AAV9WGZ0"/>
<dbReference type="InterPro" id="IPR039454">
    <property type="entry name" value="OM14"/>
</dbReference>
<name>A0AAV9WGZ0_9PEZI</name>
<feature type="transmembrane region" description="Helical" evidence="1">
    <location>
        <begin position="155"/>
        <end position="173"/>
    </location>
</feature>
<dbReference type="PANTHER" id="PTHR38402">
    <property type="entry name" value="MITOCHONDRIAL OUTER MEMBRANE PROTEIN OM14"/>
    <property type="match status" value="1"/>
</dbReference>
<evidence type="ECO:0000313" key="2">
    <source>
        <dbReference type="EMBL" id="KAK6507629.1"/>
    </source>
</evidence>
<dbReference type="GO" id="GO:0005741">
    <property type="term" value="C:mitochondrial outer membrane"/>
    <property type="evidence" value="ECO:0007669"/>
    <property type="project" value="InterPro"/>
</dbReference>
<keyword evidence="1" id="KW-0812">Transmembrane</keyword>